<organism evidence="6 7">
    <name type="scientific">Inmirania thermothiophila</name>
    <dbReference type="NCBI Taxonomy" id="1750597"/>
    <lineage>
        <taxon>Bacteria</taxon>
        <taxon>Pseudomonadati</taxon>
        <taxon>Pseudomonadota</taxon>
        <taxon>Gammaproteobacteria</taxon>
        <taxon>Chromatiales</taxon>
        <taxon>Ectothiorhodospiraceae</taxon>
        <taxon>Inmirania</taxon>
    </lineage>
</organism>
<dbReference type="Gene3D" id="3.40.50.80">
    <property type="entry name" value="Nucleotide-binding domain of ferredoxin-NADP reductase (FNR) module"/>
    <property type="match status" value="1"/>
</dbReference>
<dbReference type="SUPFAM" id="SSF63380">
    <property type="entry name" value="Riboflavin synthase domain-like"/>
    <property type="match status" value="1"/>
</dbReference>
<dbReference type="InterPro" id="IPR033892">
    <property type="entry name" value="FNR_bac"/>
</dbReference>
<dbReference type="SUPFAM" id="SSF52343">
    <property type="entry name" value="Ferredoxin reductase-like, C-terminal NADP-linked domain"/>
    <property type="match status" value="1"/>
</dbReference>
<dbReference type="Proteomes" id="UP000276634">
    <property type="component" value="Unassembled WGS sequence"/>
</dbReference>
<evidence type="ECO:0000256" key="2">
    <source>
        <dbReference type="ARBA" id="ARBA00013223"/>
    </source>
</evidence>
<comment type="caution">
    <text evidence="6">The sequence shown here is derived from an EMBL/GenBank/DDBJ whole genome shotgun (WGS) entry which is preliminary data.</text>
</comment>
<dbReference type="InterPro" id="IPR051930">
    <property type="entry name" value="FNR_type-1"/>
</dbReference>
<dbReference type="RefSeq" id="WP_123401591.1">
    <property type="nucleotide sequence ID" value="NZ_RJVI01000002.1"/>
</dbReference>
<evidence type="ECO:0000256" key="1">
    <source>
        <dbReference type="ARBA" id="ARBA00008312"/>
    </source>
</evidence>
<keyword evidence="7" id="KW-1185">Reference proteome</keyword>
<dbReference type="GO" id="GO:0000166">
    <property type="term" value="F:nucleotide binding"/>
    <property type="evidence" value="ECO:0007669"/>
    <property type="project" value="UniProtKB-KW"/>
</dbReference>
<sequence>MARLQPGYNATLLARRDITPRLAIFEVAPDDPQIRFVPGQYTVLGLRRDAPRIPEAVPEAPDGDPAQLIRRPYSICSAAHEPERLEFYVSLLASGQLTPRLWALRPGDRLYVGPQGRGMLTLEQVPETADVLLVATGTGLGPYVSMLRSHAERFPARRIGVIHGARHAWDLGYRAELETYARRFPNLRYLPLVSRPEEDPHWAGPTGRVQQWLEAADFEARLGFPLDPERTHVFLCGNPDMVQDCLERLAARGFREATHRREGNLHAEKYW</sequence>
<protein>
    <recommendedName>
        <fullName evidence="2">ferredoxin--NADP(+) reductase</fullName>
        <ecNumber evidence="2">1.18.1.2</ecNumber>
    </recommendedName>
</protein>
<evidence type="ECO:0000256" key="4">
    <source>
        <dbReference type="ARBA" id="ARBA00047776"/>
    </source>
</evidence>
<dbReference type="AlphaFoldDB" id="A0A3N1Y1H0"/>
<reference evidence="6 7" key="1">
    <citation type="submission" date="2018-11" db="EMBL/GenBank/DDBJ databases">
        <title>Genomic Encyclopedia of Type Strains, Phase IV (KMG-IV): sequencing the most valuable type-strain genomes for metagenomic binning, comparative biology and taxonomic classification.</title>
        <authorList>
            <person name="Goeker M."/>
        </authorList>
    </citation>
    <scope>NUCLEOTIDE SEQUENCE [LARGE SCALE GENOMIC DNA]</scope>
    <source>
        <strain evidence="6 7">DSM 100275</strain>
    </source>
</reference>
<dbReference type="InterPro" id="IPR017938">
    <property type="entry name" value="Riboflavin_synthase-like_b-brl"/>
</dbReference>
<dbReference type="InterPro" id="IPR039261">
    <property type="entry name" value="FNR_nucleotide-bd"/>
</dbReference>
<feature type="domain" description="FAD-binding FR-type" evidence="5">
    <location>
        <begin position="5"/>
        <end position="123"/>
    </location>
</feature>
<dbReference type="InterPro" id="IPR001709">
    <property type="entry name" value="Flavoprot_Pyr_Nucl_cyt_Rdtase"/>
</dbReference>
<comment type="catalytic activity">
    <reaction evidence="4">
        <text>2 reduced [2Fe-2S]-[ferredoxin] + NADP(+) + H(+) = 2 oxidized [2Fe-2S]-[ferredoxin] + NADPH</text>
        <dbReference type="Rhea" id="RHEA:20125"/>
        <dbReference type="Rhea" id="RHEA-COMP:10000"/>
        <dbReference type="Rhea" id="RHEA-COMP:10001"/>
        <dbReference type="ChEBI" id="CHEBI:15378"/>
        <dbReference type="ChEBI" id="CHEBI:33737"/>
        <dbReference type="ChEBI" id="CHEBI:33738"/>
        <dbReference type="ChEBI" id="CHEBI:57783"/>
        <dbReference type="ChEBI" id="CHEBI:58349"/>
        <dbReference type="EC" id="1.18.1.2"/>
    </reaction>
</comment>
<evidence type="ECO:0000259" key="5">
    <source>
        <dbReference type="PROSITE" id="PS51384"/>
    </source>
</evidence>
<dbReference type="EC" id="1.18.1.2" evidence="2"/>
<dbReference type="OrthoDB" id="9784483at2"/>
<dbReference type="Pfam" id="PF00175">
    <property type="entry name" value="NAD_binding_1"/>
    <property type="match status" value="1"/>
</dbReference>
<dbReference type="PROSITE" id="PS51384">
    <property type="entry name" value="FAD_FR"/>
    <property type="match status" value="1"/>
</dbReference>
<name>A0A3N1Y1H0_9GAMM</name>
<keyword evidence="3" id="KW-0547">Nucleotide-binding</keyword>
<comment type="similarity">
    <text evidence="1">Belongs to the ferredoxin--NADP reductase type 1 family.</text>
</comment>
<dbReference type="PANTHER" id="PTHR47878">
    <property type="entry name" value="OXIDOREDUCTASE FAD/NAD(P)-BINDING DOMAIN PROTEIN"/>
    <property type="match status" value="1"/>
</dbReference>
<gene>
    <name evidence="6" type="ORF">EDC57_1889</name>
</gene>
<dbReference type="Gene3D" id="2.40.30.10">
    <property type="entry name" value="Translation factors"/>
    <property type="match status" value="1"/>
</dbReference>
<dbReference type="GO" id="GO:0004324">
    <property type="term" value="F:ferredoxin-NADP+ reductase activity"/>
    <property type="evidence" value="ECO:0007669"/>
    <property type="project" value="UniProtKB-EC"/>
</dbReference>
<evidence type="ECO:0000313" key="7">
    <source>
        <dbReference type="Proteomes" id="UP000276634"/>
    </source>
</evidence>
<dbReference type="PRINTS" id="PR00371">
    <property type="entry name" value="FPNCR"/>
</dbReference>
<dbReference type="InterPro" id="IPR001433">
    <property type="entry name" value="OxRdtase_FAD/NAD-bd"/>
</dbReference>
<accession>A0A3N1Y1H0</accession>
<dbReference type="EMBL" id="RJVI01000002">
    <property type="protein sequence ID" value="ROR32683.1"/>
    <property type="molecule type" value="Genomic_DNA"/>
</dbReference>
<evidence type="ECO:0000313" key="6">
    <source>
        <dbReference type="EMBL" id="ROR32683.1"/>
    </source>
</evidence>
<dbReference type="InterPro" id="IPR017927">
    <property type="entry name" value="FAD-bd_FR_type"/>
</dbReference>
<proteinExistence type="inferred from homology"/>
<dbReference type="PANTHER" id="PTHR47878:SF2">
    <property type="entry name" value="OXIDOREDUCTASE FAD_NAD(P)-BINDING DOMAIN PROTEIN"/>
    <property type="match status" value="1"/>
</dbReference>
<evidence type="ECO:0000256" key="3">
    <source>
        <dbReference type="ARBA" id="ARBA00022741"/>
    </source>
</evidence>
<dbReference type="CDD" id="cd06195">
    <property type="entry name" value="FNR1"/>
    <property type="match status" value="1"/>
</dbReference>